<accession>A0A8D0B8R8</accession>
<evidence type="ECO:0000256" key="6">
    <source>
        <dbReference type="ARBA" id="ARBA00023274"/>
    </source>
</evidence>
<protein>
    <recommendedName>
        <fullName evidence="7">Small ribosomal subunit protein mS31</fullName>
    </recommendedName>
    <alternativeName>
        <fullName evidence="8">28S ribosomal protein S31, mitochondrial</fullName>
    </alternativeName>
</protein>
<proteinExistence type="inferred from homology"/>
<dbReference type="PANTHER" id="PTHR13231:SF3">
    <property type="entry name" value="SMALL RIBOSOMAL SUBUNIT PROTEIN MS31"/>
    <property type="match status" value="1"/>
</dbReference>
<evidence type="ECO:0000256" key="7">
    <source>
        <dbReference type="ARBA" id="ARBA00035133"/>
    </source>
</evidence>
<sequence>MWRRSAGRFCACLRLGGLAHDSKTQKFLGTSTVFCTKNTEQVLPVNNSDEKPSPEQEKKVQAASKKKLLDIIGEMKVEISTKKTLQTLKAQKFNKEADNLLENTNSASDMFQKATENQVKSSETFDAELVKAVSAVASSLPFDRKRTTSELIELLRKQKEVTSARRKGEATDISNIVTNMKIKKNIPSQGSSRTSKEIQFDEDGQGYQLGKQRLYKRELYSGQRLNIFTCSSETMEVPETVTAPTLWDLELAKEIGAASQQAPQNAFEEMIQWTKEGKLWEFPINNEAGLEDDAEFYEHVFLDKYLVDFPKEGPIRHFMELVTCGLSKNPYLSVKEKVEHIEWFKNYFKEKEELLKETEALPDEALIQIQNPSK</sequence>
<name>A0A8D0B8R8_SALMN</name>
<reference evidence="9" key="1">
    <citation type="submission" date="2025-08" db="UniProtKB">
        <authorList>
            <consortium name="Ensembl"/>
        </authorList>
    </citation>
    <scope>IDENTIFICATION</scope>
</reference>
<evidence type="ECO:0000256" key="5">
    <source>
        <dbReference type="ARBA" id="ARBA00023128"/>
    </source>
</evidence>
<keyword evidence="6" id="KW-0687">Ribonucleoprotein</keyword>
<keyword evidence="3" id="KW-0809">Transit peptide</keyword>
<keyword evidence="10" id="KW-1185">Reference proteome</keyword>
<dbReference type="Ensembl" id="ENSSMRT00000008363.1">
    <property type="protein sequence ID" value="ENSSMRP00000007146.1"/>
    <property type="gene ID" value="ENSSMRG00000005760.1"/>
</dbReference>
<comment type="subcellular location">
    <subcellularLocation>
        <location evidence="1">Mitochondrion</location>
    </subcellularLocation>
</comment>
<dbReference type="InterPro" id="IPR026299">
    <property type="entry name" value="MRP-S31"/>
</dbReference>
<dbReference type="GO" id="GO:0005763">
    <property type="term" value="C:mitochondrial small ribosomal subunit"/>
    <property type="evidence" value="ECO:0007669"/>
    <property type="project" value="InterPro"/>
</dbReference>
<dbReference type="GO" id="GO:0019904">
    <property type="term" value="F:protein domain specific binding"/>
    <property type="evidence" value="ECO:0007669"/>
    <property type="project" value="Ensembl"/>
</dbReference>
<dbReference type="Proteomes" id="UP000694421">
    <property type="component" value="Unplaced"/>
</dbReference>
<dbReference type="GO" id="GO:0003735">
    <property type="term" value="F:structural constituent of ribosome"/>
    <property type="evidence" value="ECO:0007669"/>
    <property type="project" value="InterPro"/>
</dbReference>
<organism evidence="9 10">
    <name type="scientific">Salvator merianae</name>
    <name type="common">Argentine black and white tegu</name>
    <name type="synonym">Tupinambis merianae</name>
    <dbReference type="NCBI Taxonomy" id="96440"/>
    <lineage>
        <taxon>Eukaryota</taxon>
        <taxon>Metazoa</taxon>
        <taxon>Chordata</taxon>
        <taxon>Craniata</taxon>
        <taxon>Vertebrata</taxon>
        <taxon>Euteleostomi</taxon>
        <taxon>Lepidosauria</taxon>
        <taxon>Squamata</taxon>
        <taxon>Bifurcata</taxon>
        <taxon>Unidentata</taxon>
        <taxon>Episquamata</taxon>
        <taxon>Laterata</taxon>
        <taxon>Teiioidea</taxon>
        <taxon>Teiidae</taxon>
        <taxon>Salvator</taxon>
    </lineage>
</organism>
<keyword evidence="5" id="KW-0496">Mitochondrion</keyword>
<evidence type="ECO:0000256" key="1">
    <source>
        <dbReference type="ARBA" id="ARBA00004173"/>
    </source>
</evidence>
<evidence type="ECO:0000256" key="2">
    <source>
        <dbReference type="ARBA" id="ARBA00011057"/>
    </source>
</evidence>
<evidence type="ECO:0000256" key="4">
    <source>
        <dbReference type="ARBA" id="ARBA00022980"/>
    </source>
</evidence>
<dbReference type="AlphaFoldDB" id="A0A8D0B8R8"/>
<reference evidence="9" key="2">
    <citation type="submission" date="2025-09" db="UniProtKB">
        <authorList>
            <consortium name="Ensembl"/>
        </authorList>
    </citation>
    <scope>IDENTIFICATION</scope>
</reference>
<evidence type="ECO:0000256" key="3">
    <source>
        <dbReference type="ARBA" id="ARBA00022946"/>
    </source>
</evidence>
<dbReference type="GeneTree" id="ENSGT00390000010017"/>
<evidence type="ECO:0000256" key="8">
    <source>
        <dbReference type="ARBA" id="ARBA00035363"/>
    </source>
</evidence>
<dbReference type="PANTHER" id="PTHR13231">
    <property type="entry name" value="MITOCHONDRIAL RIBOSOMAL PROTEIN S31"/>
    <property type="match status" value="1"/>
</dbReference>
<evidence type="ECO:0000313" key="9">
    <source>
        <dbReference type="Ensembl" id="ENSSMRP00000007146.1"/>
    </source>
</evidence>
<dbReference type="GO" id="GO:0005730">
    <property type="term" value="C:nucleolus"/>
    <property type="evidence" value="ECO:0007669"/>
    <property type="project" value="Ensembl"/>
</dbReference>
<dbReference type="Pfam" id="PF15433">
    <property type="entry name" value="MRP-S31"/>
    <property type="match status" value="1"/>
</dbReference>
<dbReference type="OMA" id="EGYDNYP"/>
<keyword evidence="4" id="KW-0689">Ribosomal protein</keyword>
<comment type="similarity">
    <text evidence="2">Belongs to the mitochondrion-specific ribosomal protein mS31 family.</text>
</comment>
<evidence type="ECO:0000313" key="10">
    <source>
        <dbReference type="Proteomes" id="UP000694421"/>
    </source>
</evidence>